<sequence>MGSLIPTPGRCFMSDNIAGASPEIVQAVVAAATGHVPPYGNDGVTGAARQRLQEIFERELDVIPVSSGTAANCIGLASLVKPWGSILCHPDSHINNDECGAPEAFTGGSKLVTVPGSNSKIDPQSLRAAVCRKVGDVHSVQPSVLSISQPTETGSVYTIAELKELCTIAKDAGLRVHMDGARFANALVHLEASPAEMTWEAGVDVLSFGLTKNGAMTVDIIISFDPTLASELAFRQKRAGQLASKMRFHTAQIEAYLADGLWLRNARYANGLALRLAAGLRSVSGPEVLQDPEANILFCRLAPAVIKELLCQGYQFYHDRWEPGSVRLVTSFSHSPSSVDELVAAAVVSPASFTHYSPHAPGLYALRHVPHAIRLAPYAMNQKMQFGRSGTIRADSFVVFRLEPLNAKALYKGNQVAVVQVQGDALPPADMQMIAREFNFSETVFLRRNTNGAVTINIFTPVNEMDFAGHPVIGTGHVLFRQLLPGLAVHSSEATLWTNAGPVVVRYDPSRETVAADVPHNVHIHSRPTSTQSILDTQPSLKTQGLSTEQSYPCVSIVKGVTYTLVDFTNQPSLFTAISTGPSQLTELDEGWAPSFTGVMYYRVLSDPYDESGKKVQHLRIRMIAIGLEDPACGSGSCALGAYLALQQGDSGGMYRFYLDQGQEIGRDSSIIVDIVLDETGDKVANISLSGSATPVTEGTILLPE</sequence>
<evidence type="ECO:0000256" key="3">
    <source>
        <dbReference type="ARBA" id="ARBA00022898"/>
    </source>
</evidence>
<dbReference type="InterPro" id="IPR001597">
    <property type="entry name" value="ArAA_b-elim_lyase/Thr_aldolase"/>
</dbReference>
<keyword evidence="3" id="KW-0663">Pyridoxal phosphate</keyword>
<dbReference type="GO" id="GO:0006520">
    <property type="term" value="P:amino acid metabolic process"/>
    <property type="evidence" value="ECO:0007669"/>
    <property type="project" value="InterPro"/>
</dbReference>
<dbReference type="InterPro" id="IPR015424">
    <property type="entry name" value="PyrdxlP-dep_Trfase"/>
</dbReference>
<evidence type="ECO:0000256" key="2">
    <source>
        <dbReference type="ARBA" id="ARBA00006966"/>
    </source>
</evidence>
<dbReference type="CDD" id="cd06502">
    <property type="entry name" value="TA_like"/>
    <property type="match status" value="1"/>
</dbReference>
<feature type="domain" description="Aromatic amino acid beta-eliminating lyase/threonine aldolase" evidence="4">
    <location>
        <begin position="12"/>
        <end position="288"/>
    </location>
</feature>
<gene>
    <name evidence="5" type="ORF">FocTR4_00015452</name>
</gene>
<dbReference type="NCBIfam" id="TIGR00654">
    <property type="entry name" value="PhzF_family"/>
    <property type="match status" value="1"/>
</dbReference>
<comment type="cofactor">
    <cofactor evidence="1">
        <name>pyridoxal 5'-phosphate</name>
        <dbReference type="ChEBI" id="CHEBI:597326"/>
    </cofactor>
</comment>
<reference evidence="5 6" key="1">
    <citation type="submission" date="2019-07" db="EMBL/GenBank/DDBJ databases">
        <title>The First High-Quality Draft Genome Sequence of the Causal Agent of the Current Panama Disease Epidemic.</title>
        <authorList>
            <person name="Warmington R.J."/>
            <person name="Kay W."/>
            <person name="Jeffries A."/>
            <person name="Bebber D."/>
            <person name="Moore K."/>
            <person name="Studholme D.J."/>
        </authorList>
    </citation>
    <scope>NUCLEOTIDE SEQUENCE [LARGE SCALE GENOMIC DNA]</scope>
    <source>
        <strain evidence="5 6">TR4</strain>
    </source>
</reference>
<dbReference type="Pfam" id="PF01212">
    <property type="entry name" value="Beta_elim_lyase"/>
    <property type="match status" value="1"/>
</dbReference>
<proteinExistence type="inferred from homology"/>
<dbReference type="PANTHER" id="PTHR48097">
    <property type="entry name" value="L-THREONINE ALDOLASE-RELATED"/>
    <property type="match status" value="1"/>
</dbReference>
<name>A0A5C6SZY7_FUSOC</name>
<dbReference type="InterPro" id="IPR015421">
    <property type="entry name" value="PyrdxlP-dep_Trfase_major"/>
</dbReference>
<dbReference type="InterPro" id="IPR003719">
    <property type="entry name" value="Phenazine_PhzF-like"/>
</dbReference>
<dbReference type="Gene3D" id="3.90.1150.10">
    <property type="entry name" value="Aspartate Aminotransferase, domain 1"/>
    <property type="match status" value="1"/>
</dbReference>
<dbReference type="Pfam" id="PF02567">
    <property type="entry name" value="PhzC-PhzF"/>
    <property type="match status" value="1"/>
</dbReference>
<dbReference type="Proteomes" id="UP000321331">
    <property type="component" value="Unassembled WGS sequence"/>
</dbReference>
<dbReference type="PANTHER" id="PTHR48097:SF5">
    <property type="entry name" value="LOW SPECIFICITY L-THREONINE ALDOLASE"/>
    <property type="match status" value="1"/>
</dbReference>
<evidence type="ECO:0000256" key="1">
    <source>
        <dbReference type="ARBA" id="ARBA00001933"/>
    </source>
</evidence>
<dbReference type="AlphaFoldDB" id="A0A5C6SZY7"/>
<evidence type="ECO:0000313" key="5">
    <source>
        <dbReference type="EMBL" id="TXC03011.1"/>
    </source>
</evidence>
<dbReference type="GO" id="GO:0016829">
    <property type="term" value="F:lyase activity"/>
    <property type="evidence" value="ECO:0007669"/>
    <property type="project" value="InterPro"/>
</dbReference>
<organism evidence="5 6">
    <name type="scientific">Fusarium oxysporum f. sp. cubense</name>
    <dbReference type="NCBI Taxonomy" id="61366"/>
    <lineage>
        <taxon>Eukaryota</taxon>
        <taxon>Fungi</taxon>
        <taxon>Dikarya</taxon>
        <taxon>Ascomycota</taxon>
        <taxon>Pezizomycotina</taxon>
        <taxon>Sordariomycetes</taxon>
        <taxon>Hypocreomycetidae</taxon>
        <taxon>Hypocreales</taxon>
        <taxon>Nectriaceae</taxon>
        <taxon>Fusarium</taxon>
        <taxon>Fusarium oxysporum species complex</taxon>
    </lineage>
</organism>
<dbReference type="InterPro" id="IPR015422">
    <property type="entry name" value="PyrdxlP-dep_Trfase_small"/>
</dbReference>
<dbReference type="SUPFAM" id="SSF54506">
    <property type="entry name" value="Diaminopimelate epimerase-like"/>
    <property type="match status" value="1"/>
</dbReference>
<evidence type="ECO:0000313" key="6">
    <source>
        <dbReference type="Proteomes" id="UP000321331"/>
    </source>
</evidence>
<dbReference type="Gene3D" id="3.40.640.10">
    <property type="entry name" value="Type I PLP-dependent aspartate aminotransferase-like (Major domain)"/>
    <property type="match status" value="1"/>
</dbReference>
<comment type="caution">
    <text evidence="5">The sequence shown here is derived from an EMBL/GenBank/DDBJ whole genome shotgun (WGS) entry which is preliminary data.</text>
</comment>
<dbReference type="EMBL" id="VMNF01000008">
    <property type="protein sequence ID" value="TXC03011.1"/>
    <property type="molecule type" value="Genomic_DNA"/>
</dbReference>
<comment type="similarity">
    <text evidence="2">Belongs to the threonine aldolase family.</text>
</comment>
<dbReference type="Gene3D" id="3.10.310.10">
    <property type="entry name" value="Diaminopimelate Epimerase, Chain A, domain 1"/>
    <property type="match status" value="2"/>
</dbReference>
<evidence type="ECO:0000259" key="4">
    <source>
        <dbReference type="Pfam" id="PF01212"/>
    </source>
</evidence>
<accession>A0A5C6SZY7</accession>
<dbReference type="SUPFAM" id="SSF53383">
    <property type="entry name" value="PLP-dependent transferases"/>
    <property type="match status" value="1"/>
</dbReference>
<protein>
    <recommendedName>
        <fullName evidence="4">Aromatic amino acid beta-eliminating lyase/threonine aldolase domain-containing protein</fullName>
    </recommendedName>
</protein>